<dbReference type="PROSITE" id="PS50404">
    <property type="entry name" value="GST_NTER"/>
    <property type="match status" value="1"/>
</dbReference>
<dbReference type="InterPro" id="IPR004046">
    <property type="entry name" value="GST_C"/>
</dbReference>
<dbReference type="CDD" id="cd03050">
    <property type="entry name" value="GST_N_Theta"/>
    <property type="match status" value="1"/>
</dbReference>
<dbReference type="STRING" id="1676925.ENSPKIP00000007531"/>
<evidence type="ECO:0000259" key="9">
    <source>
        <dbReference type="PROSITE" id="PS50405"/>
    </source>
</evidence>
<sequence>MPLELFLDLYSQPCRSVYIFAKINKIPFEFRKVDLAAGEQYGEEFGKISVLRKVPVMRDGDFILTESVAILQYMVQMFSTPDHWYPADVQKQARVNEYFSWQHTAIRSHASKVFWFRCMVPILTGAEVPKEKMDSALEDLSSTLNIFEKKFLRDQHFIIGDRISLADLVAITEMMQPVGAGLDVFKDRPRLSAWRDRVKQELGVAAFHEAHEVIMNAASLPQTIENKGMLEFLKPRLQKLFN</sequence>
<comment type="subunit">
    <text evidence="3">Homodimer.</text>
</comment>
<dbReference type="Pfam" id="PF00043">
    <property type="entry name" value="GST_C"/>
    <property type="match status" value="1"/>
</dbReference>
<evidence type="ECO:0000256" key="2">
    <source>
        <dbReference type="ARBA" id="ARBA00009899"/>
    </source>
</evidence>
<dbReference type="GO" id="GO:0005737">
    <property type="term" value="C:cytoplasm"/>
    <property type="evidence" value="ECO:0007669"/>
    <property type="project" value="UniProtKB-SubCell"/>
</dbReference>
<dbReference type="SFLD" id="SFLDG00358">
    <property type="entry name" value="Main_(cytGST)"/>
    <property type="match status" value="1"/>
</dbReference>
<dbReference type="PROSITE" id="PS50405">
    <property type="entry name" value="GST_CTER"/>
    <property type="match status" value="1"/>
</dbReference>
<dbReference type="PANTHER" id="PTHR43917">
    <property type="match status" value="1"/>
</dbReference>
<evidence type="ECO:0000256" key="7">
    <source>
        <dbReference type="ARBA" id="ARBA00047960"/>
    </source>
</evidence>
<dbReference type="InterPro" id="IPR040079">
    <property type="entry name" value="Glutathione_S-Trfase"/>
</dbReference>
<reference evidence="10" key="2">
    <citation type="submission" date="2025-09" db="UniProtKB">
        <authorList>
            <consortium name="Ensembl"/>
        </authorList>
    </citation>
    <scope>IDENTIFICATION</scope>
</reference>
<dbReference type="Pfam" id="PF02798">
    <property type="entry name" value="GST_N"/>
    <property type="match status" value="1"/>
</dbReference>
<comment type="catalytic activity">
    <reaction evidence="7">
        <text>RX + glutathione = an S-substituted glutathione + a halide anion + H(+)</text>
        <dbReference type="Rhea" id="RHEA:16437"/>
        <dbReference type="ChEBI" id="CHEBI:15378"/>
        <dbReference type="ChEBI" id="CHEBI:16042"/>
        <dbReference type="ChEBI" id="CHEBI:17792"/>
        <dbReference type="ChEBI" id="CHEBI:57925"/>
        <dbReference type="ChEBI" id="CHEBI:90779"/>
        <dbReference type="EC" id="2.5.1.18"/>
    </reaction>
</comment>
<dbReference type="Gene3D" id="1.20.1050.10">
    <property type="match status" value="1"/>
</dbReference>
<evidence type="ECO:0000256" key="5">
    <source>
        <dbReference type="ARBA" id="ARBA00022490"/>
    </source>
</evidence>
<dbReference type="FunFam" id="1.20.1050.10:FF:000008">
    <property type="entry name" value="Glutathione S-transferase theta-1"/>
    <property type="match status" value="1"/>
</dbReference>
<dbReference type="OrthoDB" id="422574at2759"/>
<dbReference type="GO" id="GO:0004364">
    <property type="term" value="F:glutathione transferase activity"/>
    <property type="evidence" value="ECO:0007669"/>
    <property type="project" value="UniProtKB-EC"/>
</dbReference>
<dbReference type="SFLD" id="SFLDS00019">
    <property type="entry name" value="Glutathione_Transferase_(cytos"/>
    <property type="match status" value="1"/>
</dbReference>
<comment type="similarity">
    <text evidence="2">Belongs to the GST superfamily. Theta family.</text>
</comment>
<keyword evidence="5" id="KW-0963">Cytoplasm</keyword>
<dbReference type="SUPFAM" id="SSF47616">
    <property type="entry name" value="GST C-terminal domain-like"/>
    <property type="match status" value="1"/>
</dbReference>
<organism evidence="10 11">
    <name type="scientific">Paramormyrops kingsleyae</name>
    <dbReference type="NCBI Taxonomy" id="1676925"/>
    <lineage>
        <taxon>Eukaryota</taxon>
        <taxon>Metazoa</taxon>
        <taxon>Chordata</taxon>
        <taxon>Craniata</taxon>
        <taxon>Vertebrata</taxon>
        <taxon>Euteleostomi</taxon>
        <taxon>Actinopterygii</taxon>
        <taxon>Neopterygii</taxon>
        <taxon>Teleostei</taxon>
        <taxon>Osteoglossocephala</taxon>
        <taxon>Osteoglossomorpha</taxon>
        <taxon>Osteoglossiformes</taxon>
        <taxon>Mormyridae</taxon>
        <taxon>Paramormyrops</taxon>
    </lineage>
</organism>
<dbReference type="GeneID" id="111858750"/>
<dbReference type="Ensembl" id="ENSPKIT00000031592.1">
    <property type="protein sequence ID" value="ENSPKIP00000007531.1"/>
    <property type="gene ID" value="ENSPKIG00000023390.1"/>
</dbReference>
<keyword evidence="11" id="KW-1185">Reference proteome</keyword>
<dbReference type="PANTHER" id="PTHR43917:SF9">
    <property type="entry name" value="GLUTATHIONE S-TRANSFERASE THETA-1"/>
    <property type="match status" value="1"/>
</dbReference>
<dbReference type="Gene3D" id="3.40.30.10">
    <property type="entry name" value="Glutaredoxin"/>
    <property type="match status" value="1"/>
</dbReference>
<dbReference type="FunFam" id="3.40.30.10:FF:000176">
    <property type="entry name" value="Glutathione S-transferase theta-1"/>
    <property type="match status" value="1"/>
</dbReference>
<dbReference type="InterPro" id="IPR040077">
    <property type="entry name" value="GST_C_Theta"/>
</dbReference>
<evidence type="ECO:0000313" key="11">
    <source>
        <dbReference type="Proteomes" id="UP000261540"/>
    </source>
</evidence>
<evidence type="ECO:0000256" key="3">
    <source>
        <dbReference type="ARBA" id="ARBA00011738"/>
    </source>
</evidence>
<name>A0A3B3QQ34_9TELE</name>
<evidence type="ECO:0000256" key="4">
    <source>
        <dbReference type="ARBA" id="ARBA00012452"/>
    </source>
</evidence>
<dbReference type="SFLD" id="SFLDG01153">
    <property type="entry name" value="Main.4:_Theta-like"/>
    <property type="match status" value="1"/>
</dbReference>
<dbReference type="Proteomes" id="UP000261540">
    <property type="component" value="Unplaced"/>
</dbReference>
<dbReference type="KEGG" id="pki:111858750"/>
<accession>A0A3B3QQ34</accession>
<evidence type="ECO:0000256" key="1">
    <source>
        <dbReference type="ARBA" id="ARBA00004496"/>
    </source>
</evidence>
<proteinExistence type="inferred from homology"/>
<dbReference type="RefSeq" id="XP_023696544.1">
    <property type="nucleotide sequence ID" value="XM_023840776.2"/>
</dbReference>
<evidence type="ECO:0000256" key="6">
    <source>
        <dbReference type="ARBA" id="ARBA00022679"/>
    </source>
</evidence>
<comment type="subcellular location">
    <subcellularLocation>
        <location evidence="1">Cytoplasm</location>
    </subcellularLocation>
</comment>
<dbReference type="CDD" id="cd03183">
    <property type="entry name" value="GST_C_Theta"/>
    <property type="match status" value="1"/>
</dbReference>
<feature type="domain" description="GST N-terminal" evidence="8">
    <location>
        <begin position="1"/>
        <end position="82"/>
    </location>
</feature>
<dbReference type="GeneTree" id="ENSGT00940000163205"/>
<dbReference type="InterPro" id="IPR051369">
    <property type="entry name" value="GST_Theta"/>
</dbReference>
<feature type="domain" description="GST C-terminal" evidence="9">
    <location>
        <begin position="88"/>
        <end position="237"/>
    </location>
</feature>
<dbReference type="GO" id="GO:0006749">
    <property type="term" value="P:glutathione metabolic process"/>
    <property type="evidence" value="ECO:0007669"/>
    <property type="project" value="TreeGrafter"/>
</dbReference>
<dbReference type="CTD" id="563972"/>
<reference evidence="10" key="1">
    <citation type="submission" date="2025-08" db="UniProtKB">
        <authorList>
            <consortium name="Ensembl"/>
        </authorList>
    </citation>
    <scope>IDENTIFICATION</scope>
</reference>
<keyword evidence="6" id="KW-0808">Transferase</keyword>
<dbReference type="EC" id="2.5.1.18" evidence="4"/>
<dbReference type="InterPro" id="IPR036249">
    <property type="entry name" value="Thioredoxin-like_sf"/>
</dbReference>
<evidence type="ECO:0000259" key="8">
    <source>
        <dbReference type="PROSITE" id="PS50404"/>
    </source>
</evidence>
<dbReference type="InterPro" id="IPR036282">
    <property type="entry name" value="Glutathione-S-Trfase_C_sf"/>
</dbReference>
<evidence type="ECO:0000313" key="10">
    <source>
        <dbReference type="Ensembl" id="ENSPKIP00000007531.1"/>
    </source>
</evidence>
<dbReference type="InterPro" id="IPR040075">
    <property type="entry name" value="GST_N_Theta"/>
</dbReference>
<dbReference type="InterPro" id="IPR004045">
    <property type="entry name" value="Glutathione_S-Trfase_N"/>
</dbReference>
<dbReference type="AlphaFoldDB" id="A0A3B3QQ34"/>
<protein>
    <recommendedName>
        <fullName evidence="4">glutathione transferase</fullName>
        <ecNumber evidence="4">2.5.1.18</ecNumber>
    </recommendedName>
</protein>
<dbReference type="SUPFAM" id="SSF52833">
    <property type="entry name" value="Thioredoxin-like"/>
    <property type="match status" value="1"/>
</dbReference>
<dbReference type="InterPro" id="IPR010987">
    <property type="entry name" value="Glutathione-S-Trfase_C-like"/>
</dbReference>